<evidence type="ECO:0000256" key="1">
    <source>
        <dbReference type="SAM" id="MobiDB-lite"/>
    </source>
</evidence>
<dbReference type="AlphaFoldDB" id="A0A426ZPL1"/>
<evidence type="ECO:0000313" key="2">
    <source>
        <dbReference type="EMBL" id="RRT65864.1"/>
    </source>
</evidence>
<comment type="caution">
    <text evidence="2">The sequence shown here is derived from an EMBL/GenBank/DDBJ whole genome shotgun (WGS) entry which is preliminary data.</text>
</comment>
<dbReference type="Proteomes" id="UP000287651">
    <property type="component" value="Unassembled WGS sequence"/>
</dbReference>
<reference evidence="2 3" key="1">
    <citation type="journal article" date="2014" name="Agronomy (Basel)">
        <title>A Draft Genome Sequence for Ensete ventricosum, the Drought-Tolerant Tree Against Hunger.</title>
        <authorList>
            <person name="Harrison J."/>
            <person name="Moore K.A."/>
            <person name="Paszkiewicz K."/>
            <person name="Jones T."/>
            <person name="Grant M."/>
            <person name="Ambacheew D."/>
            <person name="Muzemil S."/>
            <person name="Studholme D.J."/>
        </authorList>
    </citation>
    <scope>NUCLEOTIDE SEQUENCE [LARGE SCALE GENOMIC DNA]</scope>
</reference>
<feature type="compositionally biased region" description="Basic residues" evidence="1">
    <location>
        <begin position="85"/>
        <end position="95"/>
    </location>
</feature>
<organism evidence="2 3">
    <name type="scientific">Ensete ventricosum</name>
    <name type="common">Abyssinian banana</name>
    <name type="synonym">Musa ensete</name>
    <dbReference type="NCBI Taxonomy" id="4639"/>
    <lineage>
        <taxon>Eukaryota</taxon>
        <taxon>Viridiplantae</taxon>
        <taxon>Streptophyta</taxon>
        <taxon>Embryophyta</taxon>
        <taxon>Tracheophyta</taxon>
        <taxon>Spermatophyta</taxon>
        <taxon>Magnoliopsida</taxon>
        <taxon>Liliopsida</taxon>
        <taxon>Zingiberales</taxon>
        <taxon>Musaceae</taxon>
        <taxon>Ensete</taxon>
    </lineage>
</organism>
<evidence type="ECO:0000313" key="3">
    <source>
        <dbReference type="Proteomes" id="UP000287651"/>
    </source>
</evidence>
<feature type="region of interest" description="Disordered" evidence="1">
    <location>
        <begin position="58"/>
        <end position="95"/>
    </location>
</feature>
<protein>
    <submittedName>
        <fullName evidence="2">Uncharacterized protein</fullName>
    </submittedName>
</protein>
<name>A0A426ZPL1_ENSVE</name>
<dbReference type="EMBL" id="AMZH03005658">
    <property type="protein sequence ID" value="RRT65864.1"/>
    <property type="molecule type" value="Genomic_DNA"/>
</dbReference>
<accession>A0A426ZPL1</accession>
<sequence length="95" mass="10078">MGDNPNPCIEANLAAAGRFSGYEIFDLQAVPLPAHMDYASGADGGSSELIAAADAQVLQQYHEPDDSGGHGMETQVPSDLSNRGIPRRPSRPGRW</sequence>
<gene>
    <name evidence="2" type="ORF">B296_00024758</name>
</gene>
<proteinExistence type="predicted"/>